<dbReference type="EC" id="4.4.1.13" evidence="2"/>
<dbReference type="InterPro" id="IPR015421">
    <property type="entry name" value="PyrdxlP-dep_Trfase_major"/>
</dbReference>
<evidence type="ECO:0000313" key="8">
    <source>
        <dbReference type="Proteomes" id="UP000275951"/>
    </source>
</evidence>
<organism evidence="7 8">
    <name type="scientific">Trueperella pyogenes</name>
    <dbReference type="NCBI Taxonomy" id="1661"/>
    <lineage>
        <taxon>Bacteria</taxon>
        <taxon>Bacillati</taxon>
        <taxon>Actinomycetota</taxon>
        <taxon>Actinomycetes</taxon>
        <taxon>Actinomycetales</taxon>
        <taxon>Actinomycetaceae</taxon>
        <taxon>Trueperella</taxon>
    </lineage>
</organism>
<dbReference type="InterPro" id="IPR015424">
    <property type="entry name" value="PyrdxlP-dep_Trfase"/>
</dbReference>
<evidence type="ECO:0000256" key="1">
    <source>
        <dbReference type="ARBA" id="ARBA00001933"/>
    </source>
</evidence>
<evidence type="ECO:0000256" key="2">
    <source>
        <dbReference type="ARBA" id="ARBA00012224"/>
    </source>
</evidence>
<comment type="cofactor">
    <cofactor evidence="1">
        <name>pyridoxal 5'-phosphate</name>
        <dbReference type="ChEBI" id="CHEBI:597326"/>
    </cofactor>
</comment>
<comment type="similarity">
    <text evidence="5">Belongs to the class-II pyridoxal-phosphate-dependent aminotransferase family. MalY/PatB cystathionine beta-lyase subfamily.</text>
</comment>
<dbReference type="Gene3D" id="3.40.640.10">
    <property type="entry name" value="Type I PLP-dependent aspartate aminotransferase-like (Major domain)"/>
    <property type="match status" value="1"/>
</dbReference>
<keyword evidence="4" id="KW-0456">Lyase</keyword>
<dbReference type="PANTHER" id="PTHR43525">
    <property type="entry name" value="PROTEIN MALY"/>
    <property type="match status" value="1"/>
</dbReference>
<dbReference type="AlphaFoldDB" id="A0A3Q9GJG4"/>
<dbReference type="GO" id="GO:0008483">
    <property type="term" value="F:transaminase activity"/>
    <property type="evidence" value="ECO:0007669"/>
    <property type="project" value="UniProtKB-KW"/>
</dbReference>
<dbReference type="GO" id="GO:0030170">
    <property type="term" value="F:pyridoxal phosphate binding"/>
    <property type="evidence" value="ECO:0007669"/>
    <property type="project" value="InterPro"/>
</dbReference>
<dbReference type="GO" id="GO:0047804">
    <property type="term" value="F:cysteine-S-conjugate beta-lyase activity"/>
    <property type="evidence" value="ECO:0007669"/>
    <property type="project" value="UniProtKB-EC"/>
</dbReference>
<dbReference type="InterPro" id="IPR004839">
    <property type="entry name" value="Aminotransferase_I/II_large"/>
</dbReference>
<dbReference type="RefSeq" id="WP_114949984.1">
    <property type="nucleotide sequence ID" value="NZ_CP033905.1"/>
</dbReference>
<keyword evidence="7" id="KW-0032">Aminotransferase</keyword>
<dbReference type="PANTHER" id="PTHR43525:SF1">
    <property type="entry name" value="PROTEIN MALY"/>
    <property type="match status" value="1"/>
</dbReference>
<dbReference type="InterPro" id="IPR015422">
    <property type="entry name" value="PyrdxlP-dep_Trfase_small"/>
</dbReference>
<dbReference type="InterPro" id="IPR051798">
    <property type="entry name" value="Class-II_PLP-Dep_Aminotrans"/>
</dbReference>
<evidence type="ECO:0000313" key="7">
    <source>
        <dbReference type="EMBL" id="AZR07402.1"/>
    </source>
</evidence>
<dbReference type="EMBL" id="CP033905">
    <property type="protein sequence ID" value="AZR07402.1"/>
    <property type="molecule type" value="Genomic_DNA"/>
</dbReference>
<dbReference type="CDD" id="cd00609">
    <property type="entry name" value="AAT_like"/>
    <property type="match status" value="1"/>
</dbReference>
<dbReference type="Gene3D" id="3.90.1150.10">
    <property type="entry name" value="Aspartate Aminotransferase, domain 1"/>
    <property type="match status" value="1"/>
</dbReference>
<proteinExistence type="inferred from homology"/>
<dbReference type="SUPFAM" id="SSF53383">
    <property type="entry name" value="PLP-dependent transferases"/>
    <property type="match status" value="1"/>
</dbReference>
<dbReference type="Proteomes" id="UP000275951">
    <property type="component" value="Chromosome"/>
</dbReference>
<evidence type="ECO:0000256" key="3">
    <source>
        <dbReference type="ARBA" id="ARBA00022898"/>
    </source>
</evidence>
<feature type="domain" description="Aminotransferase class I/classII large" evidence="6">
    <location>
        <begin position="30"/>
        <end position="383"/>
    </location>
</feature>
<reference evidence="7 8" key="1">
    <citation type="submission" date="2018-11" db="EMBL/GenBank/DDBJ databases">
        <title>Multidrug-resistant genes are associated with an 42-kb island TGI1 carrying a complex class 1 integron in a Trueperella pyogenes.</title>
        <authorList>
            <person name="Dong W."/>
        </authorList>
    </citation>
    <scope>NUCLEOTIDE SEQUENCE [LARGE SCALE GENOMIC DNA]</scope>
    <source>
        <strain evidence="7 8">TP4</strain>
    </source>
</reference>
<accession>A0A3Q9GJG4</accession>
<dbReference type="Pfam" id="PF00155">
    <property type="entry name" value="Aminotran_1_2"/>
    <property type="match status" value="1"/>
</dbReference>
<sequence length="393" mass="43608">MENYYFDDVVDRRGSYSASYDFMAHAYGEEVISLAIAEMDILTCPDVRKAVRQATEYGVYSYTDVPHEFGQACSHWFKSVHGWSFPDSHVLFSPRIIELIAAIVNHVIPRARVGTFSPFYGPIVQTIRKTGGGVLTCSLSPDPEGVWRFDEAEVSALFTEIDIFLLTNPHNPTGRVWSEQELTHIAKAARENGVLIISDDIHCDIVSTGATWRPIAQLCSEKSIDADVITCVSPAKSFNMAGLEAAAAVISHSDLRERVFDALQMSGIHNPNYFAIPAALAAWNSDGTWLRSLNKYLAANSDFTVAELGDGDPQITLYRPESTYLLWGHAPDLLPDASACHELSRRARVLISPGENFGSEWNGYFRIGVALPRPRLRIAVGRLKNQINAMRKD</sequence>
<name>A0A3Q9GJG4_9ACTO</name>
<keyword evidence="3" id="KW-0663">Pyridoxal phosphate</keyword>
<evidence type="ECO:0000256" key="4">
    <source>
        <dbReference type="ARBA" id="ARBA00023239"/>
    </source>
</evidence>
<keyword evidence="7" id="KW-0808">Transferase</keyword>
<gene>
    <name evidence="7" type="ORF">EBQ10_08965</name>
</gene>
<protein>
    <recommendedName>
        <fullName evidence="2">cysteine-S-conjugate beta-lyase</fullName>
        <ecNumber evidence="2">4.4.1.13</ecNumber>
    </recommendedName>
</protein>
<evidence type="ECO:0000259" key="6">
    <source>
        <dbReference type="Pfam" id="PF00155"/>
    </source>
</evidence>
<evidence type="ECO:0000256" key="5">
    <source>
        <dbReference type="ARBA" id="ARBA00037974"/>
    </source>
</evidence>